<dbReference type="Proteomes" id="UP001139311">
    <property type="component" value="Unassembled WGS sequence"/>
</dbReference>
<keyword evidence="2" id="KW-1185">Reference proteome</keyword>
<evidence type="ECO:0000313" key="2">
    <source>
        <dbReference type="Proteomes" id="UP001139311"/>
    </source>
</evidence>
<organism evidence="1 2">
    <name type="scientific">Roseicella aerolata</name>
    <dbReference type="NCBI Taxonomy" id="2883479"/>
    <lineage>
        <taxon>Bacteria</taxon>
        <taxon>Pseudomonadati</taxon>
        <taxon>Pseudomonadota</taxon>
        <taxon>Alphaproteobacteria</taxon>
        <taxon>Acetobacterales</taxon>
        <taxon>Roseomonadaceae</taxon>
        <taxon>Roseicella</taxon>
    </lineage>
</organism>
<accession>A0A9X1L6T4</accession>
<protein>
    <submittedName>
        <fullName evidence="1">Uncharacterized protein</fullName>
    </submittedName>
</protein>
<dbReference type="AlphaFoldDB" id="A0A9X1L6T4"/>
<comment type="caution">
    <text evidence="1">The sequence shown here is derived from an EMBL/GenBank/DDBJ whole genome shotgun (WGS) entry which is preliminary data.</text>
</comment>
<evidence type="ECO:0000313" key="1">
    <source>
        <dbReference type="EMBL" id="MCB4821171.1"/>
    </source>
</evidence>
<reference evidence="1" key="1">
    <citation type="submission" date="2021-10" db="EMBL/GenBank/DDBJ databases">
        <title>Roseicella aerolatum sp. nov., isolated from aerosols of e-waste dismantling site.</title>
        <authorList>
            <person name="Qin T."/>
        </authorList>
    </citation>
    <scope>NUCLEOTIDE SEQUENCE</scope>
    <source>
        <strain evidence="1">GB24</strain>
    </source>
</reference>
<sequence length="106" mass="12384">MPFEPIIPDPYRFRRVTRDEFDRTRKGRSPLPDDAYAGRTPVLVRKGDIGEWVHILVPDGLLDGAPELDEDTTARTLCDVDDWFWMAVWSRPRDPIFDDDLKKLLE</sequence>
<dbReference type="RefSeq" id="WP_226605517.1">
    <property type="nucleotide sequence ID" value="NZ_JAJAQI010000006.1"/>
</dbReference>
<dbReference type="EMBL" id="JAJAQI010000006">
    <property type="protein sequence ID" value="MCB4821171.1"/>
    <property type="molecule type" value="Genomic_DNA"/>
</dbReference>
<proteinExistence type="predicted"/>
<name>A0A9X1L6T4_9PROT</name>
<gene>
    <name evidence="1" type="ORF">LHA35_05420</name>
</gene>